<accession>A0A8T0JDC2</accession>
<evidence type="ECO:0000313" key="2">
    <source>
        <dbReference type="EMBL" id="KAG0592701.1"/>
    </source>
</evidence>
<protein>
    <submittedName>
        <fullName evidence="2">Uncharacterized protein</fullName>
    </submittedName>
</protein>
<sequence length="140" mass="16347">MDSQELDTMPVMSSQPTNSRRRSRDEEPPVPRRRRRIPSNRSLVIVFEVEPAFNGLPEGVFAGQFHNEDTEVHVWSEVEGVGHYRWLQGPMNHLPREQQLEFIADVMRQIFIFLRWYRPAAKLLLGDLEARRGGDVTDIH</sequence>
<evidence type="ECO:0000256" key="1">
    <source>
        <dbReference type="SAM" id="MobiDB-lite"/>
    </source>
</evidence>
<name>A0A8T0JDC2_CERPU</name>
<organism evidence="2 3">
    <name type="scientific">Ceratodon purpureus</name>
    <name type="common">Fire moss</name>
    <name type="synonym">Dicranum purpureum</name>
    <dbReference type="NCBI Taxonomy" id="3225"/>
    <lineage>
        <taxon>Eukaryota</taxon>
        <taxon>Viridiplantae</taxon>
        <taxon>Streptophyta</taxon>
        <taxon>Embryophyta</taxon>
        <taxon>Bryophyta</taxon>
        <taxon>Bryophytina</taxon>
        <taxon>Bryopsida</taxon>
        <taxon>Dicranidae</taxon>
        <taxon>Pseudoditrichales</taxon>
        <taxon>Ditrichaceae</taxon>
        <taxon>Ceratodon</taxon>
    </lineage>
</organism>
<gene>
    <name evidence="2" type="ORF">KC19_1G274200</name>
</gene>
<reference evidence="2" key="1">
    <citation type="submission" date="2020-06" db="EMBL/GenBank/DDBJ databases">
        <title>WGS assembly of Ceratodon purpureus strain R40.</title>
        <authorList>
            <person name="Carey S.B."/>
            <person name="Jenkins J."/>
            <person name="Shu S."/>
            <person name="Lovell J.T."/>
            <person name="Sreedasyam A."/>
            <person name="Maumus F."/>
            <person name="Tiley G.P."/>
            <person name="Fernandez-Pozo N."/>
            <person name="Barry K."/>
            <person name="Chen C."/>
            <person name="Wang M."/>
            <person name="Lipzen A."/>
            <person name="Daum C."/>
            <person name="Saski C.A."/>
            <person name="Payton A.C."/>
            <person name="Mcbreen J.C."/>
            <person name="Conrad R.E."/>
            <person name="Kollar L.M."/>
            <person name="Olsson S."/>
            <person name="Huttunen S."/>
            <person name="Landis J.B."/>
            <person name="Wickett N.J."/>
            <person name="Johnson M.G."/>
            <person name="Rensing S.A."/>
            <person name="Grimwood J."/>
            <person name="Schmutz J."/>
            <person name="Mcdaniel S.F."/>
        </authorList>
    </citation>
    <scope>NUCLEOTIDE SEQUENCE</scope>
    <source>
        <strain evidence="2">R40</strain>
    </source>
</reference>
<dbReference type="Proteomes" id="UP000822688">
    <property type="component" value="Chromosome 1"/>
</dbReference>
<keyword evidence="3" id="KW-1185">Reference proteome</keyword>
<comment type="caution">
    <text evidence="2">The sequence shown here is derived from an EMBL/GenBank/DDBJ whole genome shotgun (WGS) entry which is preliminary data.</text>
</comment>
<evidence type="ECO:0000313" key="3">
    <source>
        <dbReference type="Proteomes" id="UP000822688"/>
    </source>
</evidence>
<feature type="region of interest" description="Disordered" evidence="1">
    <location>
        <begin position="1"/>
        <end position="35"/>
    </location>
</feature>
<dbReference type="EMBL" id="CM026421">
    <property type="protein sequence ID" value="KAG0592701.1"/>
    <property type="molecule type" value="Genomic_DNA"/>
</dbReference>
<proteinExistence type="predicted"/>
<dbReference type="AlphaFoldDB" id="A0A8T0JDC2"/>